<evidence type="ECO:0000256" key="6">
    <source>
        <dbReference type="ARBA" id="ARBA00022842"/>
    </source>
</evidence>
<keyword evidence="9" id="KW-0511">Multifunctional enzyme</keyword>
<dbReference type="NCBIfam" id="TIGR00239">
    <property type="entry name" value="2oxo_dh_E1"/>
    <property type="match status" value="1"/>
</dbReference>
<dbReference type="SMART" id="SM00861">
    <property type="entry name" value="Transket_pyr"/>
    <property type="match status" value="1"/>
</dbReference>
<gene>
    <name evidence="14" type="ORF">FE374_13555</name>
</gene>
<evidence type="ECO:0000256" key="11">
    <source>
        <dbReference type="ARBA" id="ARBA00052761"/>
    </source>
</evidence>
<dbReference type="UniPathway" id="UPA00223">
    <property type="reaction ID" value="UER00997"/>
</dbReference>
<dbReference type="SUPFAM" id="SSF52777">
    <property type="entry name" value="CoA-dependent acyltransferases"/>
    <property type="match status" value="1"/>
</dbReference>
<dbReference type="InterPro" id="IPR011603">
    <property type="entry name" value="2oxoglutarate_DH_E1"/>
</dbReference>
<evidence type="ECO:0000256" key="10">
    <source>
        <dbReference type="ARBA" id="ARBA00051911"/>
    </source>
</evidence>
<dbReference type="Gene3D" id="1.10.287.1150">
    <property type="entry name" value="TPP helical domain"/>
    <property type="match status" value="1"/>
</dbReference>
<dbReference type="Pfam" id="PF02779">
    <property type="entry name" value="Transket_pyr"/>
    <property type="match status" value="1"/>
</dbReference>
<comment type="cofactor">
    <cofactor evidence="2">
        <name>thiamine diphosphate</name>
        <dbReference type="ChEBI" id="CHEBI:58937"/>
    </cofactor>
</comment>
<evidence type="ECO:0000313" key="15">
    <source>
        <dbReference type="Proteomes" id="UP000314616"/>
    </source>
</evidence>
<evidence type="ECO:0000313" key="14">
    <source>
        <dbReference type="EMBL" id="QDC25503.1"/>
    </source>
</evidence>
<dbReference type="Pfam" id="PF00676">
    <property type="entry name" value="E1_dh"/>
    <property type="match status" value="1"/>
</dbReference>
<dbReference type="GO" id="GO:0045252">
    <property type="term" value="C:oxoglutarate dehydrogenase complex"/>
    <property type="evidence" value="ECO:0007669"/>
    <property type="project" value="TreeGrafter"/>
</dbReference>
<evidence type="ECO:0000256" key="12">
    <source>
        <dbReference type="SAM" id="MobiDB-lite"/>
    </source>
</evidence>
<dbReference type="EC" id="4.1.1.71" evidence="14"/>
<dbReference type="InterPro" id="IPR005475">
    <property type="entry name" value="Transketolase-like_Pyr-bd"/>
</dbReference>
<dbReference type="PANTHER" id="PTHR23152">
    <property type="entry name" value="2-OXOGLUTARATE DEHYDROGENASE"/>
    <property type="match status" value="1"/>
</dbReference>
<evidence type="ECO:0000256" key="2">
    <source>
        <dbReference type="ARBA" id="ARBA00001964"/>
    </source>
</evidence>
<dbReference type="InterPro" id="IPR029061">
    <property type="entry name" value="THDP-binding"/>
</dbReference>
<dbReference type="InterPro" id="IPR032106">
    <property type="entry name" value="2-oxogl_dehyd_N"/>
</dbReference>
<feature type="domain" description="Transketolase-like pyrimidine-binding" evidence="13">
    <location>
        <begin position="959"/>
        <end position="1152"/>
    </location>
</feature>
<proteinExistence type="predicted"/>
<dbReference type="Proteomes" id="UP000314616">
    <property type="component" value="Chromosome"/>
</dbReference>
<dbReference type="GO" id="GO:0008683">
    <property type="term" value="F:2-oxoglutarate decarboxylase activity"/>
    <property type="evidence" value="ECO:0007669"/>
    <property type="project" value="UniProtKB-EC"/>
</dbReference>
<dbReference type="Pfam" id="PF00198">
    <property type="entry name" value="2-oxoacid_dh"/>
    <property type="match status" value="1"/>
</dbReference>
<keyword evidence="14" id="KW-0808">Transferase</keyword>
<accession>A0A5B8C4K0</accession>
<dbReference type="NCBIfam" id="NF008907">
    <property type="entry name" value="PRK12270.1"/>
    <property type="match status" value="1"/>
</dbReference>
<keyword evidence="8" id="KW-0786">Thiamine pyrophosphate</keyword>
<dbReference type="InterPro" id="IPR042179">
    <property type="entry name" value="KGD_C_sf"/>
</dbReference>
<dbReference type="GO" id="GO:0004149">
    <property type="term" value="F:dihydrolipoyllysine-residue succinyltransferase activity"/>
    <property type="evidence" value="ECO:0007669"/>
    <property type="project" value="UniProtKB-EC"/>
</dbReference>
<evidence type="ECO:0000256" key="1">
    <source>
        <dbReference type="ARBA" id="ARBA00001946"/>
    </source>
</evidence>
<feature type="region of interest" description="Disordered" evidence="12">
    <location>
        <begin position="1"/>
        <end position="28"/>
    </location>
</feature>
<dbReference type="OrthoDB" id="9759785at2"/>
<keyword evidence="6" id="KW-0460">Magnesium</keyword>
<keyword evidence="4" id="KW-0816">Tricarboxylic acid cycle</keyword>
<evidence type="ECO:0000256" key="9">
    <source>
        <dbReference type="ARBA" id="ARBA00023268"/>
    </source>
</evidence>
<evidence type="ECO:0000256" key="7">
    <source>
        <dbReference type="ARBA" id="ARBA00023002"/>
    </source>
</evidence>
<dbReference type="InterPro" id="IPR001078">
    <property type="entry name" value="2-oxoacid_DH_actylTfrase"/>
</dbReference>
<comment type="pathway">
    <text evidence="3">Carbohydrate metabolism; tricarboxylic acid cycle; succinyl-CoA from 2-oxoglutarate (dehydrogenase route): step 1/1.</text>
</comment>
<feature type="region of interest" description="Disordered" evidence="12">
    <location>
        <begin position="80"/>
        <end position="157"/>
    </location>
</feature>
<dbReference type="GO" id="GO:0030976">
    <property type="term" value="F:thiamine pyrophosphate binding"/>
    <property type="evidence" value="ECO:0007669"/>
    <property type="project" value="InterPro"/>
</dbReference>
<dbReference type="GO" id="GO:0000287">
    <property type="term" value="F:magnesium ion binding"/>
    <property type="evidence" value="ECO:0007669"/>
    <property type="project" value="UniProtKB-ARBA"/>
</dbReference>
<dbReference type="Gene3D" id="3.40.50.970">
    <property type="match status" value="1"/>
</dbReference>
<dbReference type="CDD" id="cd02016">
    <property type="entry name" value="TPP_E1_OGDC_like"/>
    <property type="match status" value="1"/>
</dbReference>
<dbReference type="GO" id="GO:0006099">
    <property type="term" value="P:tricarboxylic acid cycle"/>
    <property type="evidence" value="ECO:0007669"/>
    <property type="project" value="UniProtKB-UniPathway"/>
</dbReference>
<dbReference type="GO" id="GO:0005829">
    <property type="term" value="C:cytosol"/>
    <property type="evidence" value="ECO:0007669"/>
    <property type="project" value="TreeGrafter"/>
</dbReference>
<evidence type="ECO:0000259" key="13">
    <source>
        <dbReference type="SMART" id="SM00861"/>
    </source>
</evidence>
<dbReference type="GO" id="GO:0004591">
    <property type="term" value="F:oxoglutarate dehydrogenase (succinyl-transferring) activity"/>
    <property type="evidence" value="ECO:0007669"/>
    <property type="project" value="UniProtKB-EC"/>
</dbReference>
<dbReference type="EMBL" id="CP040915">
    <property type="protein sequence ID" value="QDC25503.1"/>
    <property type="molecule type" value="Genomic_DNA"/>
</dbReference>
<dbReference type="PANTHER" id="PTHR23152:SF4">
    <property type="entry name" value="2-OXOADIPATE DEHYDROGENASE COMPLEX COMPONENT E1"/>
    <property type="match status" value="1"/>
</dbReference>
<comment type="cofactor">
    <cofactor evidence="1">
        <name>Mg(2+)</name>
        <dbReference type="ChEBI" id="CHEBI:18420"/>
    </cofactor>
</comment>
<dbReference type="Gene3D" id="3.40.50.11610">
    <property type="entry name" value="Multifunctional 2-oxoglutarate metabolism enzyme, C-terminal domain"/>
    <property type="match status" value="1"/>
</dbReference>
<comment type="catalytic activity">
    <reaction evidence="11">
        <text>N(6)-[(R)-dihydrolipoyl]-L-lysyl-[protein] + succinyl-CoA = N(6)-[(R)-S(8)-succinyldihydrolipoyl]-L-lysyl-[protein] + CoA</text>
        <dbReference type="Rhea" id="RHEA:15213"/>
        <dbReference type="Rhea" id="RHEA-COMP:10475"/>
        <dbReference type="Rhea" id="RHEA-COMP:20092"/>
        <dbReference type="ChEBI" id="CHEBI:57287"/>
        <dbReference type="ChEBI" id="CHEBI:57292"/>
        <dbReference type="ChEBI" id="CHEBI:83100"/>
        <dbReference type="ChEBI" id="CHEBI:83120"/>
        <dbReference type="EC" id="2.3.1.61"/>
    </reaction>
</comment>
<protein>
    <submittedName>
        <fullName evidence="14">Multifunctional oxoglutarate decarboxylase/oxoglutarate dehydrogenase thiamine pyrophosphate-binding subunit/dihydrolipoyllysine-residue succinyltransferase subunit</fullName>
        <ecNumber evidence="14">4.1.1.71</ecNumber>
    </submittedName>
</protein>
<evidence type="ECO:0000256" key="4">
    <source>
        <dbReference type="ARBA" id="ARBA00022532"/>
    </source>
</evidence>
<dbReference type="Pfam" id="PF16078">
    <property type="entry name" value="2-oxogl_dehyd_N"/>
    <property type="match status" value="1"/>
</dbReference>
<name>A0A5B8C4K0_9MICO</name>
<comment type="catalytic activity">
    <reaction evidence="10">
        <text>N(6)-[(R)-lipoyl]-L-lysyl-[protein] + 2-oxoglutarate + H(+) = N(6)-[(R)-S(8)-succinyldihydrolipoyl]-L-lysyl-[protein] + CO2</text>
        <dbReference type="Rhea" id="RHEA:12188"/>
        <dbReference type="Rhea" id="RHEA-COMP:10474"/>
        <dbReference type="Rhea" id="RHEA-COMP:20092"/>
        <dbReference type="ChEBI" id="CHEBI:15378"/>
        <dbReference type="ChEBI" id="CHEBI:16526"/>
        <dbReference type="ChEBI" id="CHEBI:16810"/>
        <dbReference type="ChEBI" id="CHEBI:83099"/>
        <dbReference type="ChEBI" id="CHEBI:83120"/>
        <dbReference type="EC" id="1.2.4.2"/>
    </reaction>
</comment>
<evidence type="ECO:0000256" key="3">
    <source>
        <dbReference type="ARBA" id="ARBA00004813"/>
    </source>
</evidence>
<keyword evidence="14" id="KW-0456">Lyase</keyword>
<reference evidence="14 15" key="1">
    <citation type="submission" date="2019-05" db="EMBL/GenBank/DDBJ databases">
        <title>Georgenia *** sp. nov., and Georgenia *** sp. nov., isolated from the intestinal contents of plateau pika (Ochotona curzoniae) in the Qinghai-Tibet plateau of China.</title>
        <authorList>
            <person name="Tian Z."/>
        </authorList>
    </citation>
    <scope>NUCLEOTIDE SEQUENCE [LARGE SCALE GENOMIC DNA]</scope>
    <source>
        <strain evidence="14 15">Z443</strain>
    </source>
</reference>
<keyword evidence="5" id="KW-0479">Metal-binding</keyword>
<dbReference type="KEGG" id="gyu:FE374_13555"/>
<sequence>MRAASGRSPRVVGIFVTPPGRGDLRVSTQEHDPMAAFGANEWLIEELYEKYRKDKKSVDPAWWDFFEDYDGGAGANGNGAALPAAESAKHAAKAPTAPPPPAATRPADGGRPGSRPSASVTREAALHIDSRAEQPATEQIRSDLPPAPPVAAQPPTSSYVANLGAAREEAEPAQAQDETVKLRGVAARTVKNMETSLELPVATSVRAVPAKVMVDNRIVVNNHLSRSRGGKISFTHLIGYAMVEALAEMPDMNYSYAETEDGKPAVFQPAHVNFGLAIDLPKPDGTRTLVVPSVKAADEMDFAQFWAGYEDLVRKARNNKLTVEDYAGTTISLTNPGGIGTVHSIPRLMKGQGTIVGVGAMDYPAEFAGSSSATLARLGVSKVLTLTSTYDHRIIQGAASGEFLKIIEKKLLGTDGFYDRVYTSLRVPYEPVRWMRDVEYSPESELGKPARIAELIHAYRSRGHLIADTDPLAYRQRRHPDLDIANYGLTLWDLERQFPTGGFGASTRAPLRDILGQLRDAYCRTIGIEYMHISERAQRSWFQEKLEAPYAKPSSEQQLRILKKLGAAEAFETFLQTKYVGQKRFSLEGGESLIPLLDVMLTGAAQEGMDEVGIAMAHRGRLNVLANIAGKSYRQIFSEFEGNQDPRTVQGSGDVKYHLGTVGTFTAPDGEETKVYLAANPSHLEAADGVLEGVVRAKQDRIDLGEQGFSVLPVLIHGDAAFAGQGVVTETLQLSQLRGYRTGGTIHIIVNNQIGFTTGPSSSRSSYYPTDIVKGLQIPVLHVNGDDPEAVARVAELAFEFRQKFHKDIVIDLVCYRRRGHNEGDDPSMTQPVMYALIENKRSSRKLYTEALIGRGDLTEEQAEEALKDYQRELERAFTETRESGWTPPESADQVAGLERPESQREDAGTMVGWQTAVPTEVLERVGQAHVRPPEGFTVHPKLLKLLQRREQMTREGGIDWGFGEILSFGSLLMEGTPVRLAGQDSRRGTFTQRHAVLHDYHTGAEWTPLVYLTPDQAKFWIYDSSLSEYAALAFEYGYSVERPDALVLWEAQFGDFVNGAQTVIDEFISSSEQKWGQNSSLVLLLPHGYEGQGPDHSSARIERFLQMCAEQNMVVAQPSTPANHFHLLRRQAYARPRKPLVLFSPKQLLRLKAAASSVEDFTTGTFRPVVGEVESRVRDAADKVQRVLLCSGRVYYDLAAHRLKTEDPTTAIVRLEQLYPLELDQIAAELAAFPNAEVVWVQDEPENQGPWTFVSDHLGEALGGRSLRVVSRPAAASPSTGSHKRHVEENADLMTRAFAR</sequence>
<keyword evidence="7" id="KW-0560">Oxidoreductase</keyword>
<feature type="region of interest" description="Disordered" evidence="12">
    <location>
        <begin position="878"/>
        <end position="898"/>
    </location>
</feature>
<dbReference type="InterPro" id="IPR001017">
    <property type="entry name" value="DH_E1"/>
</dbReference>
<dbReference type="NCBIfam" id="NF006914">
    <property type="entry name" value="PRK09404.1"/>
    <property type="match status" value="1"/>
</dbReference>
<organism evidence="14 15">
    <name type="scientific">Georgenia yuyongxinii</name>
    <dbReference type="NCBI Taxonomy" id="2589797"/>
    <lineage>
        <taxon>Bacteria</taxon>
        <taxon>Bacillati</taxon>
        <taxon>Actinomycetota</taxon>
        <taxon>Actinomycetes</taxon>
        <taxon>Micrococcales</taxon>
        <taxon>Bogoriellaceae</taxon>
        <taxon>Georgenia</taxon>
    </lineage>
</organism>
<evidence type="ECO:0000256" key="5">
    <source>
        <dbReference type="ARBA" id="ARBA00022723"/>
    </source>
</evidence>
<dbReference type="Gene3D" id="3.30.559.10">
    <property type="entry name" value="Chloramphenicol acetyltransferase-like domain"/>
    <property type="match status" value="1"/>
</dbReference>
<evidence type="ECO:0000256" key="8">
    <source>
        <dbReference type="ARBA" id="ARBA00023052"/>
    </source>
</evidence>
<dbReference type="InterPro" id="IPR031717">
    <property type="entry name" value="ODO-1/KGD_C"/>
</dbReference>
<dbReference type="Gene3D" id="3.40.50.12470">
    <property type="match status" value="1"/>
</dbReference>
<dbReference type="InterPro" id="IPR023213">
    <property type="entry name" value="CAT-like_dom_sf"/>
</dbReference>
<dbReference type="Pfam" id="PF16870">
    <property type="entry name" value="OxoGdeHyase_C"/>
    <property type="match status" value="1"/>
</dbReference>
<dbReference type="SUPFAM" id="SSF52518">
    <property type="entry name" value="Thiamin diphosphate-binding fold (THDP-binding)"/>
    <property type="match status" value="2"/>
</dbReference>